<sequence length="258" mass="28254">MPTPNELRRIAESFGQDAERYDRTRPRYPEPMVERIVAALPSPKSVLDVGVGTGIAARQFQAAGCRVLGVDPDERMAALARTHGIEVEVSAFETWDPKRRRFDAVIAGQTWHWVDPLAGAQQAARVLRPGGMIALFWNALAPSPEVAARFGEVYRRVAPSLPFNPWAVPKNTGTGFHDRAADGLRESKAFSEPVLWNFDWEHTYTREAWLDMVPTAGGHNLLPPGELQALLDGLAAALDGTVTIDYTTVVTTASTANP</sequence>
<dbReference type="PANTHER" id="PTHR44942">
    <property type="entry name" value="METHYLTRANSF_11 DOMAIN-CONTAINING PROTEIN"/>
    <property type="match status" value="1"/>
</dbReference>
<dbReference type="OrthoDB" id="9797252at2"/>
<comment type="caution">
    <text evidence="3">The sequence shown here is derived from an EMBL/GenBank/DDBJ whole genome shotgun (WGS) entry which is preliminary data.</text>
</comment>
<dbReference type="InterPro" id="IPR029063">
    <property type="entry name" value="SAM-dependent_MTases_sf"/>
</dbReference>
<dbReference type="Pfam" id="PF13489">
    <property type="entry name" value="Methyltransf_23"/>
    <property type="match status" value="1"/>
</dbReference>
<protein>
    <submittedName>
        <fullName evidence="3">Methyltransferase family protein</fullName>
    </submittedName>
</protein>
<organism evidence="3 4">
    <name type="scientific">Actinoplanes lutulentus</name>
    <dbReference type="NCBI Taxonomy" id="1287878"/>
    <lineage>
        <taxon>Bacteria</taxon>
        <taxon>Bacillati</taxon>
        <taxon>Actinomycetota</taxon>
        <taxon>Actinomycetes</taxon>
        <taxon>Micromonosporales</taxon>
        <taxon>Micromonosporaceae</taxon>
        <taxon>Actinoplanes</taxon>
    </lineage>
</organism>
<keyword evidence="1 3" id="KW-0489">Methyltransferase</keyword>
<dbReference type="EMBL" id="QLMJ01000002">
    <property type="protein sequence ID" value="RAK42216.1"/>
    <property type="molecule type" value="Genomic_DNA"/>
</dbReference>
<dbReference type="Proteomes" id="UP000249341">
    <property type="component" value="Unassembled WGS sequence"/>
</dbReference>
<dbReference type="AlphaFoldDB" id="A0A327ZJQ2"/>
<keyword evidence="2 3" id="KW-0808">Transferase</keyword>
<evidence type="ECO:0000313" key="3">
    <source>
        <dbReference type="EMBL" id="RAK42216.1"/>
    </source>
</evidence>
<dbReference type="SUPFAM" id="SSF53335">
    <property type="entry name" value="S-adenosyl-L-methionine-dependent methyltransferases"/>
    <property type="match status" value="1"/>
</dbReference>
<gene>
    <name evidence="3" type="ORF">B0I29_10237</name>
</gene>
<dbReference type="GO" id="GO:0008168">
    <property type="term" value="F:methyltransferase activity"/>
    <property type="evidence" value="ECO:0007669"/>
    <property type="project" value="UniProtKB-KW"/>
</dbReference>
<dbReference type="GO" id="GO:0032259">
    <property type="term" value="P:methylation"/>
    <property type="evidence" value="ECO:0007669"/>
    <property type="project" value="UniProtKB-KW"/>
</dbReference>
<proteinExistence type="predicted"/>
<dbReference type="RefSeq" id="WP_111647401.1">
    <property type="nucleotide sequence ID" value="NZ_JACHWI010000003.1"/>
</dbReference>
<accession>A0A327ZJQ2</accession>
<dbReference type="Gene3D" id="3.40.50.150">
    <property type="entry name" value="Vaccinia Virus protein VP39"/>
    <property type="match status" value="1"/>
</dbReference>
<dbReference type="PANTHER" id="PTHR44942:SF4">
    <property type="entry name" value="METHYLTRANSFERASE TYPE 11 DOMAIN-CONTAINING PROTEIN"/>
    <property type="match status" value="1"/>
</dbReference>
<evidence type="ECO:0000313" key="4">
    <source>
        <dbReference type="Proteomes" id="UP000249341"/>
    </source>
</evidence>
<dbReference type="CDD" id="cd02440">
    <property type="entry name" value="AdoMet_MTases"/>
    <property type="match status" value="1"/>
</dbReference>
<evidence type="ECO:0000256" key="2">
    <source>
        <dbReference type="ARBA" id="ARBA00022679"/>
    </source>
</evidence>
<keyword evidence="4" id="KW-1185">Reference proteome</keyword>
<reference evidence="3 4" key="1">
    <citation type="submission" date="2018-06" db="EMBL/GenBank/DDBJ databases">
        <title>Genomic Encyclopedia of Type Strains, Phase III (KMG-III): the genomes of soil and plant-associated and newly described type strains.</title>
        <authorList>
            <person name="Whitman W."/>
        </authorList>
    </citation>
    <scope>NUCLEOTIDE SEQUENCE [LARGE SCALE GENOMIC DNA]</scope>
    <source>
        <strain evidence="3 4">CGMCC 4.7090</strain>
    </source>
</reference>
<evidence type="ECO:0000256" key="1">
    <source>
        <dbReference type="ARBA" id="ARBA00022603"/>
    </source>
</evidence>
<dbReference type="InterPro" id="IPR051052">
    <property type="entry name" value="Diverse_substrate_MTase"/>
</dbReference>
<name>A0A327ZJQ2_9ACTN</name>